<dbReference type="HOGENOM" id="CLU_1175260_0_0_1"/>
<dbReference type="OrthoDB" id="4023101at2759"/>
<accession>C5M5R8</accession>
<feature type="region of interest" description="Disordered" evidence="1">
    <location>
        <begin position="80"/>
        <end position="135"/>
    </location>
</feature>
<evidence type="ECO:0000313" key="3">
    <source>
        <dbReference type="EMBL" id="EER34338.1"/>
    </source>
</evidence>
<feature type="compositionally biased region" description="Acidic residues" evidence="1">
    <location>
        <begin position="192"/>
        <end position="219"/>
    </location>
</feature>
<protein>
    <submittedName>
        <fullName evidence="3">Uncharacterized protein</fullName>
    </submittedName>
</protein>
<dbReference type="VEuPathDB" id="FungiDB:CTRG_01198"/>
<feature type="transmembrane region" description="Helical" evidence="2">
    <location>
        <begin position="27"/>
        <end position="46"/>
    </location>
</feature>
<feature type="region of interest" description="Disordered" evidence="1">
    <location>
        <begin position="153"/>
        <end position="219"/>
    </location>
</feature>
<feature type="compositionally biased region" description="Polar residues" evidence="1">
    <location>
        <begin position="165"/>
        <end position="189"/>
    </location>
</feature>
<dbReference type="GeneID" id="8297462"/>
<gene>
    <name evidence="3" type="ORF">CTRG_01198</name>
</gene>
<feature type="region of interest" description="Disordered" evidence="1">
    <location>
        <begin position="244"/>
        <end position="266"/>
    </location>
</feature>
<evidence type="ECO:0000313" key="4">
    <source>
        <dbReference type="Proteomes" id="UP000002037"/>
    </source>
</evidence>
<keyword evidence="2" id="KW-0472">Membrane</keyword>
<proteinExistence type="predicted"/>
<dbReference type="KEGG" id="ctp:CTRG_01198"/>
<name>C5M5R8_CANTT</name>
<keyword evidence="2" id="KW-0812">Transmembrane</keyword>
<organism evidence="3 4">
    <name type="scientific">Candida tropicalis (strain ATCC MYA-3404 / T1)</name>
    <name type="common">Yeast</name>
    <dbReference type="NCBI Taxonomy" id="294747"/>
    <lineage>
        <taxon>Eukaryota</taxon>
        <taxon>Fungi</taxon>
        <taxon>Dikarya</taxon>
        <taxon>Ascomycota</taxon>
        <taxon>Saccharomycotina</taxon>
        <taxon>Pichiomycetes</taxon>
        <taxon>Debaryomycetaceae</taxon>
        <taxon>Candida/Lodderomyces clade</taxon>
        <taxon>Candida</taxon>
    </lineage>
</organism>
<evidence type="ECO:0000256" key="1">
    <source>
        <dbReference type="SAM" id="MobiDB-lite"/>
    </source>
</evidence>
<dbReference type="AlphaFoldDB" id="C5M5R8"/>
<evidence type="ECO:0000256" key="2">
    <source>
        <dbReference type="SAM" id="Phobius"/>
    </source>
</evidence>
<keyword evidence="4" id="KW-1185">Reference proteome</keyword>
<dbReference type="RefSeq" id="XP_002546893.1">
    <property type="nucleotide sequence ID" value="XM_002546847.1"/>
</dbReference>
<feature type="compositionally biased region" description="Low complexity" evidence="1">
    <location>
        <begin position="82"/>
        <end position="92"/>
    </location>
</feature>
<sequence length="266" mass="30795">MTKKKKQLTKTTQLSNQKRYKRYKLELFLLLFILTYNSWILFIMPYEDNFKENTKFHSAHYFLNQFQSKDYDDSIIQLDGPSTNSTTSTSTTPVDPGLITVPIPSSSTSSTNNKRLDINSPEPLQQQHHHHQQSVLTLNTDLNEYMRGINKNKKKISNSVKDTPLSRTASTSPCLISPVFTNNESNTSPELELLEFEEDDDDDEEEEDDDDENEHWDQDEIFQMHGDGFSINPTVPGLFPQMDIGTNNEFMNRDKLPIEPMVHKRQ</sequence>
<reference evidence="3 4" key="1">
    <citation type="journal article" date="2009" name="Nature">
        <title>Evolution of pathogenicity and sexual reproduction in eight Candida genomes.</title>
        <authorList>
            <person name="Butler G."/>
            <person name="Rasmussen M.D."/>
            <person name="Lin M.F."/>
            <person name="Santos M.A."/>
            <person name="Sakthikumar S."/>
            <person name="Munro C.A."/>
            <person name="Rheinbay E."/>
            <person name="Grabherr M."/>
            <person name="Forche A."/>
            <person name="Reedy J.L."/>
            <person name="Agrafioti I."/>
            <person name="Arnaud M.B."/>
            <person name="Bates S."/>
            <person name="Brown A.J."/>
            <person name="Brunke S."/>
            <person name="Costanzo M.C."/>
            <person name="Fitzpatrick D.A."/>
            <person name="de Groot P.W."/>
            <person name="Harris D."/>
            <person name="Hoyer L.L."/>
            <person name="Hube B."/>
            <person name="Klis F.M."/>
            <person name="Kodira C."/>
            <person name="Lennard N."/>
            <person name="Logue M.E."/>
            <person name="Martin R."/>
            <person name="Neiman A.M."/>
            <person name="Nikolaou E."/>
            <person name="Quail M.A."/>
            <person name="Quinn J."/>
            <person name="Santos M.C."/>
            <person name="Schmitzberger F.F."/>
            <person name="Sherlock G."/>
            <person name="Shah P."/>
            <person name="Silverstein K.A."/>
            <person name="Skrzypek M.S."/>
            <person name="Soll D."/>
            <person name="Staggs R."/>
            <person name="Stansfield I."/>
            <person name="Stumpf M.P."/>
            <person name="Sudbery P.E."/>
            <person name="Srikantha T."/>
            <person name="Zeng Q."/>
            <person name="Berman J."/>
            <person name="Berriman M."/>
            <person name="Heitman J."/>
            <person name="Gow N.A."/>
            <person name="Lorenz M.C."/>
            <person name="Birren B.W."/>
            <person name="Kellis M."/>
            <person name="Cuomo C.A."/>
        </authorList>
    </citation>
    <scope>NUCLEOTIDE SEQUENCE [LARGE SCALE GENOMIC DNA]</scope>
    <source>
        <strain evidence="4">ATCC MYA-3404 / T1</strain>
    </source>
</reference>
<dbReference type="Proteomes" id="UP000002037">
    <property type="component" value="Unassembled WGS sequence"/>
</dbReference>
<keyword evidence="2" id="KW-1133">Transmembrane helix</keyword>
<dbReference type="EMBL" id="GG692396">
    <property type="protein sequence ID" value="EER34338.1"/>
    <property type="molecule type" value="Genomic_DNA"/>
</dbReference>